<dbReference type="EMBL" id="CM004402">
    <property type="protein sequence ID" value="KAG8635395.1"/>
    <property type="molecule type" value="Genomic_DNA"/>
</dbReference>
<keyword evidence="2" id="KW-1185">Reference proteome</keyword>
<name>A0ACB7G5B1_MANES</name>
<protein>
    <submittedName>
        <fullName evidence="1">Uncharacterized protein</fullName>
    </submittedName>
</protein>
<evidence type="ECO:0000313" key="2">
    <source>
        <dbReference type="Proteomes" id="UP000091857"/>
    </source>
</evidence>
<proteinExistence type="predicted"/>
<reference evidence="2" key="1">
    <citation type="journal article" date="2016" name="Nat. Biotechnol.">
        <title>Sequencing wild and cultivated cassava and related species reveals extensive interspecific hybridization and genetic diversity.</title>
        <authorList>
            <person name="Bredeson J.V."/>
            <person name="Lyons J.B."/>
            <person name="Prochnik S.E."/>
            <person name="Wu G.A."/>
            <person name="Ha C.M."/>
            <person name="Edsinger-Gonzales E."/>
            <person name="Grimwood J."/>
            <person name="Schmutz J."/>
            <person name="Rabbi I.Y."/>
            <person name="Egesi C."/>
            <person name="Nauluvula P."/>
            <person name="Lebot V."/>
            <person name="Ndunguru J."/>
            <person name="Mkamilo G."/>
            <person name="Bart R.S."/>
            <person name="Setter T.L."/>
            <person name="Gleadow R.M."/>
            <person name="Kulakow P."/>
            <person name="Ferguson M.E."/>
            <person name="Rounsley S."/>
            <person name="Rokhsar D.S."/>
        </authorList>
    </citation>
    <scope>NUCLEOTIDE SEQUENCE [LARGE SCALE GENOMIC DNA]</scope>
    <source>
        <strain evidence="2">cv. AM560-2</strain>
    </source>
</reference>
<gene>
    <name evidence="1" type="ORF">MANES_16G030800v8</name>
</gene>
<organism evidence="1 2">
    <name type="scientific">Manihot esculenta</name>
    <name type="common">Cassava</name>
    <name type="synonym">Jatropha manihot</name>
    <dbReference type="NCBI Taxonomy" id="3983"/>
    <lineage>
        <taxon>Eukaryota</taxon>
        <taxon>Viridiplantae</taxon>
        <taxon>Streptophyta</taxon>
        <taxon>Embryophyta</taxon>
        <taxon>Tracheophyta</taxon>
        <taxon>Spermatophyta</taxon>
        <taxon>Magnoliopsida</taxon>
        <taxon>eudicotyledons</taxon>
        <taxon>Gunneridae</taxon>
        <taxon>Pentapetalae</taxon>
        <taxon>rosids</taxon>
        <taxon>fabids</taxon>
        <taxon>Malpighiales</taxon>
        <taxon>Euphorbiaceae</taxon>
        <taxon>Crotonoideae</taxon>
        <taxon>Manihoteae</taxon>
        <taxon>Manihot</taxon>
    </lineage>
</organism>
<sequence>MIRWMMSICYLHSLQKPLLQCHCLPFTPFTPKTSHLNFHKVHKFFIQTPKEFNQHPIVTSFSSTTQKLYFYSSPTSISYSKLLSQCTSSKSLTPGMEIHAHVIKLRSSQDPRIRNLLINLYSKCRFFRYARKLVDESTEPDLVSWSALISGYSQNGFGKEAISAFYEMHLLGVKCNEFTFPSVLKACTVTKDLWLGRQVHGTVVVTGFENDEFVANSLLVLYAKGGEFVDSRKLFDAIPERSVVSWNALLSCYVQSDSCGEAIDLFKDMVLSGIRPNEFSLSCMINACAGLEDSNQGRKMHGYLIKLAYDLDLFSSNSLVDMYAKVGSLEDAIHVFEEIEKPDIISWNAVIAGCVLSEYHHRAIELFGKMNRSGICPNMYTISSALKACAGMGLLEMGRQLHSCLIKMDIGSDSFLGVGLIDMYSKCELMTDARLVFKSMPEKDLIAWNAVITGHSQNGDDIEAVSLFPLMRKEGVGINQITLSTVLKSIATLRADHICSQVHAFCVKAGFESDNYVANSLIDAYGKCGHIEAANRVFKESPIVDLVAFTSMITAYSQDGQGEDALKLYLEMQDRDIKPDSFLCSSLLNACANLSAYEQGKQIHVHVLKFGFTSDIFAGNSLVNMYAKCGSIDDADRAFAEIPQRGIVSWSAMIGGLAQHGHGKEALQLFHQMLIDGVPPNHITLVSVLCACNHAGLVAEAQHYFKSMKKLFGIEPMPEHYACMIDLLGRAGKLDEAMELMNIMPFQANASVWGALLGAARIHKNVELGQQAAEMLFALEPEKSGTHVLLANIYASAGMWDNVAKMRRLMKDSKVKKEPGMSWIEIKDKIYTFIVGDKSNSRSKEIYAKLDELSDLLNKAGYVPMLDVDLHDIDPSEKEQNLYHHSEKLAVAFGLIVTPPGAPIRVKKNLRICLDCHTVFKYICKIVSREIIVRDINRFHQFRDGSCSCGDYW</sequence>
<accession>A0ACB7G5B1</accession>
<dbReference type="Proteomes" id="UP000091857">
    <property type="component" value="Chromosome 16"/>
</dbReference>
<comment type="caution">
    <text evidence="1">The sequence shown here is derived from an EMBL/GenBank/DDBJ whole genome shotgun (WGS) entry which is preliminary data.</text>
</comment>
<evidence type="ECO:0000313" key="1">
    <source>
        <dbReference type="EMBL" id="KAG8635395.1"/>
    </source>
</evidence>